<evidence type="ECO:0008006" key="2">
    <source>
        <dbReference type="Google" id="ProtNLM"/>
    </source>
</evidence>
<gene>
    <name evidence="1" type="ORF">kustc1252</name>
</gene>
<dbReference type="EMBL" id="CT573073">
    <property type="protein sequence ID" value="CAJ71997.1"/>
    <property type="molecule type" value="Genomic_DNA"/>
</dbReference>
<reference evidence="1" key="1">
    <citation type="journal article" date="2006" name="Nature">
        <title>Deciphering the evolution and metabolism of an anammox bacterium from a community genome.</title>
        <authorList>
            <person name="Strous M."/>
            <person name="Pelletier E."/>
            <person name="Mangenot S."/>
            <person name="Rattei T."/>
            <person name="Lehner A."/>
            <person name="Taylor M.W."/>
            <person name="Horn M."/>
            <person name="Daims H."/>
            <person name="Bartol-Mavel D."/>
            <person name="Wincker P."/>
            <person name="Barbe V."/>
            <person name="Fonknechten N."/>
            <person name="Vallenet D."/>
            <person name="Segurens B."/>
            <person name="Schenowitz-Truong C."/>
            <person name="Medigue C."/>
            <person name="Collingro A."/>
            <person name="Snel B."/>
            <person name="Dutilh B.E."/>
            <person name="OpDenCamp H.J.M."/>
            <person name="vanDerDrift C."/>
            <person name="Cirpus I."/>
            <person name="vanDePas-Schoonen K.T."/>
            <person name="Harhangi H.R."/>
            <person name="vanNiftrik L."/>
            <person name="Schmid M."/>
            <person name="Keltjens J."/>
            <person name="vanDeVossenberg J."/>
            <person name="Kartal B."/>
            <person name="Meier H."/>
            <person name="Frishman D."/>
            <person name="Huynen M.A."/>
            <person name="Mewes H."/>
            <person name="Weissenbach J."/>
            <person name="Jetten M.S.M."/>
            <person name="Wagner M."/>
            <person name="LePaslier D."/>
        </authorList>
    </citation>
    <scope>NUCLEOTIDE SEQUENCE</scope>
</reference>
<accession>Q1PXP7</accession>
<evidence type="ECO:0000313" key="1">
    <source>
        <dbReference type="EMBL" id="CAJ71997.1"/>
    </source>
</evidence>
<sequence>MLWFWWRDRLKTCPSTVFILFFYSQERVCCMRILITMALFLLFVNRAVFALGECGLACSLSGSTISEVTFGDKFGLSLQYVYTKMETIRDGDSRIGSNTLLDKVASEWPDMPEGSKSFTIPTRMIMQKYTITGSYAATDRLQFLVSVPYLINDMDMKMRMRHQMDGEHFMDMDMKMEMETVEGLGDISIMGLYSLRENEIDRPAERLMVGFGLKTPTGKNDENTDSGNRVHAMMQLGTGSWDPLFLVNYMREFSPFVLQGNLLYQLTTAGDEGYEFGDQISLDISARYPVNKYISPGLELNGLHTGSNNDHDNNFSRPETSLLDNPDNTGITAFYVTPLVNVKIPKTGCSTDLKFQYPLYQHVRGIQQVVDWRIMASVVWNF</sequence>
<dbReference type="Pfam" id="PF13557">
    <property type="entry name" value="Phenol_MetA_deg"/>
    <property type="match status" value="1"/>
</dbReference>
<organism evidence="1">
    <name type="scientific">Kuenenia stuttgartiensis</name>
    <dbReference type="NCBI Taxonomy" id="174633"/>
    <lineage>
        <taxon>Bacteria</taxon>
        <taxon>Pseudomonadati</taxon>
        <taxon>Planctomycetota</taxon>
        <taxon>Candidatus Brocadiia</taxon>
        <taxon>Candidatus Brocadiales</taxon>
        <taxon>Candidatus Brocadiaceae</taxon>
        <taxon>Candidatus Kuenenia</taxon>
    </lineage>
</organism>
<reference evidence="1" key="2">
    <citation type="submission" date="2006-01" db="EMBL/GenBank/DDBJ databases">
        <authorList>
            <person name="Genoscope"/>
        </authorList>
    </citation>
    <scope>NUCLEOTIDE SEQUENCE</scope>
</reference>
<dbReference type="InterPro" id="IPR025737">
    <property type="entry name" value="FApF"/>
</dbReference>
<name>Q1PXP7_KUEST</name>
<dbReference type="AlphaFoldDB" id="Q1PXP7"/>
<protein>
    <recommendedName>
        <fullName evidence="2">Transporter</fullName>
    </recommendedName>
</protein>
<proteinExistence type="predicted"/>